<comment type="caution">
    <text evidence="1">The sequence shown here is derived from an EMBL/GenBank/DDBJ whole genome shotgun (WGS) entry which is preliminary data.</text>
</comment>
<dbReference type="InterPro" id="IPR011051">
    <property type="entry name" value="RmlC_Cupin_sf"/>
</dbReference>
<evidence type="ECO:0000313" key="2">
    <source>
        <dbReference type="Proteomes" id="UP000054851"/>
    </source>
</evidence>
<name>A0A158AHX3_9BURK</name>
<organism evidence="1 2">
    <name type="scientific">Caballeronia hypogeia</name>
    <dbReference type="NCBI Taxonomy" id="1777140"/>
    <lineage>
        <taxon>Bacteria</taxon>
        <taxon>Pseudomonadati</taxon>
        <taxon>Pseudomonadota</taxon>
        <taxon>Betaproteobacteria</taxon>
        <taxon>Burkholderiales</taxon>
        <taxon>Burkholderiaceae</taxon>
        <taxon>Caballeronia</taxon>
    </lineage>
</organism>
<dbReference type="STRING" id="1777140.AWB79_02338"/>
<reference evidence="1" key="1">
    <citation type="submission" date="2016-01" db="EMBL/GenBank/DDBJ databases">
        <authorList>
            <person name="Peeters C."/>
        </authorList>
    </citation>
    <scope>NUCLEOTIDE SEQUENCE</scope>
    <source>
        <strain evidence="1">LMG 29322</strain>
    </source>
</reference>
<dbReference type="SUPFAM" id="SSF51182">
    <property type="entry name" value="RmlC-like cupins"/>
    <property type="match status" value="1"/>
</dbReference>
<gene>
    <name evidence="1" type="ORF">AWB79_02338</name>
</gene>
<dbReference type="Proteomes" id="UP000054851">
    <property type="component" value="Unassembled WGS sequence"/>
</dbReference>
<protein>
    <recommendedName>
        <fullName evidence="3">Cupin domain protein</fullName>
    </recommendedName>
</protein>
<proteinExistence type="predicted"/>
<accession>A0A158AHX3</accession>
<keyword evidence="2" id="KW-1185">Reference proteome</keyword>
<sequence length="120" mass="13110">MECTEIYAGPEGHSLFRTISVFEVAEVLFNGVAVSLSLPQPCESVLVHEFDDSYCLGWHNPPSRQYVVVLEGELEISVQGTNAVQRFAAGSMFLAGDMQGTGHQTRAIRAGRALVLNVQR</sequence>
<dbReference type="EMBL" id="FCOA02000005">
    <property type="protein sequence ID" value="SAK56677.1"/>
    <property type="molecule type" value="Genomic_DNA"/>
</dbReference>
<evidence type="ECO:0008006" key="3">
    <source>
        <dbReference type="Google" id="ProtNLM"/>
    </source>
</evidence>
<evidence type="ECO:0000313" key="1">
    <source>
        <dbReference type="EMBL" id="SAK56677.1"/>
    </source>
</evidence>
<dbReference type="OrthoDB" id="4205621at2"/>
<dbReference type="AlphaFoldDB" id="A0A158AHX3"/>